<dbReference type="Proteomes" id="UP000306719">
    <property type="component" value="Unassembled WGS sequence"/>
</dbReference>
<dbReference type="InterPro" id="IPR025514">
    <property type="entry name" value="DUF4402"/>
</dbReference>
<evidence type="ECO:0000313" key="5">
    <source>
        <dbReference type="Proteomes" id="UP000310249"/>
    </source>
</evidence>
<dbReference type="EMBL" id="PNCJ01000016">
    <property type="protein sequence ID" value="TMP37044.1"/>
    <property type="molecule type" value="Genomic_DNA"/>
</dbReference>
<dbReference type="Pfam" id="PF14352">
    <property type="entry name" value="DUF4402"/>
    <property type="match status" value="1"/>
</dbReference>
<evidence type="ECO:0000256" key="1">
    <source>
        <dbReference type="SAM" id="SignalP"/>
    </source>
</evidence>
<dbReference type="OrthoDB" id="6315379at2"/>
<keyword evidence="1" id="KW-0732">Signal</keyword>
<reference evidence="2" key="3">
    <citation type="submission" date="2019-09" db="EMBL/GenBank/DDBJ databases">
        <title>Co-occurence of chitin degradation, pigmentation and bioactivity in marine Pseudoalteromonas.</title>
        <authorList>
            <person name="Sonnenschein E.C."/>
            <person name="Bech P.K."/>
        </authorList>
    </citation>
    <scope>NUCLEOTIDE SEQUENCE</scope>
    <source>
        <strain evidence="3 4">S2599</strain>
        <strain evidence="2">S2676</strain>
    </source>
</reference>
<sequence>MEKLMNKYSLLSILAAMPLLAAAQPAEFKASVTVRNIFTFENAEPLSFGTIRASGDTGGVETATLIIAANPNTAPRADSTDVTKAEIAILEPGTPAKFTVEGISPYATLTITDPTETDVLPKDLPPTTPGFKLGTFTYYVTSGTSPAPATTTVQADADGKIAFNVGATLTTTSAAAGNYIDGEYEGTFSVELSY</sequence>
<evidence type="ECO:0000313" key="2">
    <source>
        <dbReference type="EMBL" id="TMP26545.1"/>
    </source>
</evidence>
<proteinExistence type="predicted"/>
<accession>A0A5S3WIV0</accession>
<evidence type="ECO:0008006" key="6">
    <source>
        <dbReference type="Google" id="ProtNLM"/>
    </source>
</evidence>
<protein>
    <recommendedName>
        <fullName evidence="6">DUF4402 domain-containing protein</fullName>
    </recommendedName>
</protein>
<feature type="signal peptide" evidence="1">
    <location>
        <begin position="1"/>
        <end position="21"/>
    </location>
</feature>
<reference evidence="5" key="2">
    <citation type="submission" date="2019-06" db="EMBL/GenBank/DDBJ databases">
        <title>Co-occurence of chitin degradation, pigmentation and bioactivity in marine Pseudoalteromonas.</title>
        <authorList>
            <person name="Sonnenschein E.C."/>
            <person name="Bech P.K."/>
        </authorList>
    </citation>
    <scope>NUCLEOTIDE SEQUENCE [LARGE SCALE GENOMIC DNA]</scope>
    <source>
        <strain evidence="5">S2676</strain>
    </source>
</reference>
<evidence type="ECO:0000313" key="3">
    <source>
        <dbReference type="EMBL" id="TMP37044.1"/>
    </source>
</evidence>
<dbReference type="EMBL" id="PNCI01000044">
    <property type="protein sequence ID" value="TMP26545.1"/>
    <property type="molecule type" value="Genomic_DNA"/>
</dbReference>
<dbReference type="AlphaFoldDB" id="A0A5S3WIV0"/>
<evidence type="ECO:0000313" key="4">
    <source>
        <dbReference type="Proteomes" id="UP000306719"/>
    </source>
</evidence>
<dbReference type="RefSeq" id="WP_138545092.1">
    <property type="nucleotide sequence ID" value="NZ_PNCH01000026.1"/>
</dbReference>
<feature type="chain" id="PRO_5036150158" description="DUF4402 domain-containing protein" evidence="1">
    <location>
        <begin position="22"/>
        <end position="194"/>
    </location>
</feature>
<gene>
    <name evidence="3" type="ORF">CWB98_12110</name>
    <name evidence="2" type="ORF">CWB99_18735</name>
</gene>
<reference evidence="4 5" key="1">
    <citation type="submission" date="2018-01" db="EMBL/GenBank/DDBJ databases">
        <authorList>
            <person name="Paulsen S."/>
            <person name="Gram L.K."/>
        </authorList>
    </citation>
    <scope>NUCLEOTIDE SEQUENCE [LARGE SCALE GENOMIC DNA]</scope>
    <source>
        <strain evidence="3 4">S2599</strain>
        <strain evidence="2 5">S2676</strain>
    </source>
</reference>
<organism evidence="2 5">
    <name type="scientific">Pseudoalteromonas rubra</name>
    <dbReference type="NCBI Taxonomy" id="43658"/>
    <lineage>
        <taxon>Bacteria</taxon>
        <taxon>Pseudomonadati</taxon>
        <taxon>Pseudomonadota</taxon>
        <taxon>Gammaproteobacteria</taxon>
        <taxon>Alteromonadales</taxon>
        <taxon>Pseudoalteromonadaceae</taxon>
        <taxon>Pseudoalteromonas</taxon>
    </lineage>
</organism>
<comment type="caution">
    <text evidence="2">The sequence shown here is derived from an EMBL/GenBank/DDBJ whole genome shotgun (WGS) entry which is preliminary data.</text>
</comment>
<name>A0A5S3WIV0_9GAMM</name>
<dbReference type="Proteomes" id="UP000310249">
    <property type="component" value="Unassembled WGS sequence"/>
</dbReference>